<accession>A0ACC2S9U7</accession>
<name>A0ACC2S9U7_9FUNG</name>
<evidence type="ECO:0000313" key="1">
    <source>
        <dbReference type="EMBL" id="KAJ9059163.1"/>
    </source>
</evidence>
<sequence>MSGKRNFRTKQGRRVVPEGPESLAGPSQVSGSLNSVLLSVPEDGSPAATTPENQKSLESFPPTGSNLSLVSIDGMQGPNETQVICSDRFK</sequence>
<reference evidence="1" key="1">
    <citation type="submission" date="2022-04" db="EMBL/GenBank/DDBJ databases">
        <title>Genome of the entomopathogenic fungus Entomophthora muscae.</title>
        <authorList>
            <person name="Elya C."/>
            <person name="Lovett B.R."/>
            <person name="Lee E."/>
            <person name="Macias A.M."/>
            <person name="Hajek A.E."/>
            <person name="De Bivort B.L."/>
            <person name="Kasson M.T."/>
            <person name="De Fine Licht H.H."/>
            <person name="Stajich J.E."/>
        </authorList>
    </citation>
    <scope>NUCLEOTIDE SEQUENCE</scope>
    <source>
        <strain evidence="1">Berkeley</strain>
    </source>
</reference>
<proteinExistence type="predicted"/>
<keyword evidence="2" id="KW-1185">Reference proteome</keyword>
<dbReference type="EMBL" id="QTSX02005694">
    <property type="protein sequence ID" value="KAJ9059163.1"/>
    <property type="molecule type" value="Genomic_DNA"/>
</dbReference>
<organism evidence="1 2">
    <name type="scientific">Entomophthora muscae</name>
    <dbReference type="NCBI Taxonomy" id="34485"/>
    <lineage>
        <taxon>Eukaryota</taxon>
        <taxon>Fungi</taxon>
        <taxon>Fungi incertae sedis</taxon>
        <taxon>Zoopagomycota</taxon>
        <taxon>Entomophthoromycotina</taxon>
        <taxon>Entomophthoromycetes</taxon>
        <taxon>Entomophthorales</taxon>
        <taxon>Entomophthoraceae</taxon>
        <taxon>Entomophthora</taxon>
    </lineage>
</organism>
<protein>
    <submittedName>
        <fullName evidence="1">Uncharacterized protein</fullName>
    </submittedName>
</protein>
<comment type="caution">
    <text evidence="1">The sequence shown here is derived from an EMBL/GenBank/DDBJ whole genome shotgun (WGS) entry which is preliminary data.</text>
</comment>
<gene>
    <name evidence="1" type="ORF">DSO57_1005372</name>
</gene>
<evidence type="ECO:0000313" key="2">
    <source>
        <dbReference type="Proteomes" id="UP001165960"/>
    </source>
</evidence>
<dbReference type="Proteomes" id="UP001165960">
    <property type="component" value="Unassembled WGS sequence"/>
</dbReference>